<protein>
    <submittedName>
        <fullName evidence="2">3-dehydro-L-gulonate 2-dehydrogenase</fullName>
    </submittedName>
</protein>
<gene>
    <name evidence="2" type="ORF">SAMN05660236_4275</name>
</gene>
<dbReference type="Pfam" id="PF02615">
    <property type="entry name" value="Ldh_2"/>
    <property type="match status" value="1"/>
</dbReference>
<organism evidence="2 3">
    <name type="scientific">Ohtaekwangia koreensis</name>
    <dbReference type="NCBI Taxonomy" id="688867"/>
    <lineage>
        <taxon>Bacteria</taxon>
        <taxon>Pseudomonadati</taxon>
        <taxon>Bacteroidota</taxon>
        <taxon>Cytophagia</taxon>
        <taxon>Cytophagales</taxon>
        <taxon>Fulvivirgaceae</taxon>
        <taxon>Ohtaekwangia</taxon>
    </lineage>
</organism>
<proteinExistence type="predicted"/>
<dbReference type="Proteomes" id="UP000190961">
    <property type="component" value="Unassembled WGS sequence"/>
</dbReference>
<dbReference type="Gene3D" id="1.10.1530.10">
    <property type="match status" value="1"/>
</dbReference>
<dbReference type="GO" id="GO:0016491">
    <property type="term" value="F:oxidoreductase activity"/>
    <property type="evidence" value="ECO:0007669"/>
    <property type="project" value="UniProtKB-KW"/>
</dbReference>
<dbReference type="Gene3D" id="3.30.1370.60">
    <property type="entry name" value="Hypothetical oxidoreductase yiak, domain 2"/>
    <property type="match status" value="1"/>
</dbReference>
<dbReference type="NCBIfam" id="NF009750">
    <property type="entry name" value="PRK13260.1"/>
    <property type="match status" value="1"/>
</dbReference>
<dbReference type="STRING" id="688867.SAMN05660236_4275"/>
<evidence type="ECO:0000313" key="2">
    <source>
        <dbReference type="EMBL" id="SKC82808.1"/>
    </source>
</evidence>
<keyword evidence="1" id="KW-0560">Oxidoreductase</keyword>
<reference evidence="2 3" key="1">
    <citation type="submission" date="2017-02" db="EMBL/GenBank/DDBJ databases">
        <authorList>
            <person name="Peterson S.W."/>
        </authorList>
    </citation>
    <scope>NUCLEOTIDE SEQUENCE [LARGE SCALE GENOMIC DNA]</scope>
    <source>
        <strain evidence="2 3">DSM 25262</strain>
    </source>
</reference>
<dbReference type="PANTHER" id="PTHR11091:SF3">
    <property type="entry name" value="2,3-DIKETO-L-GULONATE REDUCTASE"/>
    <property type="match status" value="1"/>
</dbReference>
<dbReference type="EMBL" id="FUZU01000003">
    <property type="protein sequence ID" value="SKC82808.1"/>
    <property type="molecule type" value="Genomic_DNA"/>
</dbReference>
<keyword evidence="3" id="KW-1185">Reference proteome</keyword>
<dbReference type="InterPro" id="IPR036111">
    <property type="entry name" value="Mal/L-sulfo/L-lacto_DH-like_sf"/>
</dbReference>
<dbReference type="InterPro" id="IPR043143">
    <property type="entry name" value="Mal/L-sulf/L-lact_DH-like_NADP"/>
</dbReference>
<name>A0A1T5M4T1_9BACT</name>
<dbReference type="InterPro" id="IPR043144">
    <property type="entry name" value="Mal/L-sulf/L-lact_DH-like_ah"/>
</dbReference>
<dbReference type="RefSeq" id="WP_079688815.1">
    <property type="nucleotide sequence ID" value="NZ_FUZU01000003.1"/>
</dbReference>
<sequence>MSNDSAFIHVPYQQMYDTFLSILKKHGFTPDNGARCAEIFSINSAEGIYTHGINRFPRFISYIKDGYIKVDQAPSRKSGFGAIEQWDGNLGPGPLNAIYAADQAMALATQYGIGCIALSNTNHWMRGGYYGWHTASKGFIFIGWTNTLANMPAWGATDSKLGNNPLVIAVPYKDEAIVLDTAMSQYSYGSLDLYRSKNQKLPVPGGYDVDGNLTQDADKILASRRVLPIGYWKGSGLSLLLDILATILSGGLSTHEISTREAEHALSQVYIAIDVAKLSHFPAIANSLDQIIHDYHTSKPEHGKDVRYPGEHIAQIREANIKSGIPVAKRIWDEIVGLDASHL</sequence>
<dbReference type="SUPFAM" id="SSF89733">
    <property type="entry name" value="L-sulfolactate dehydrogenase-like"/>
    <property type="match status" value="1"/>
</dbReference>
<evidence type="ECO:0000313" key="3">
    <source>
        <dbReference type="Proteomes" id="UP000190961"/>
    </source>
</evidence>
<accession>A0A1T5M4T1</accession>
<dbReference type="InterPro" id="IPR003767">
    <property type="entry name" value="Malate/L-lactate_DH-like"/>
</dbReference>
<evidence type="ECO:0000256" key="1">
    <source>
        <dbReference type="ARBA" id="ARBA00023002"/>
    </source>
</evidence>
<dbReference type="OrthoDB" id="9769447at2"/>
<dbReference type="AlphaFoldDB" id="A0A1T5M4T1"/>
<dbReference type="PANTHER" id="PTHR11091">
    <property type="entry name" value="OXIDOREDUCTASE-RELATED"/>
    <property type="match status" value="1"/>
</dbReference>